<name>A0A9P7APY6_9AGAM</name>
<dbReference type="EMBL" id="JABBWE010000028">
    <property type="protein sequence ID" value="KAG1794001.1"/>
    <property type="molecule type" value="Genomic_DNA"/>
</dbReference>
<organism evidence="2 3">
    <name type="scientific">Suillus plorans</name>
    <dbReference type="NCBI Taxonomy" id="116603"/>
    <lineage>
        <taxon>Eukaryota</taxon>
        <taxon>Fungi</taxon>
        <taxon>Dikarya</taxon>
        <taxon>Basidiomycota</taxon>
        <taxon>Agaricomycotina</taxon>
        <taxon>Agaricomycetes</taxon>
        <taxon>Agaricomycetidae</taxon>
        <taxon>Boletales</taxon>
        <taxon>Suillineae</taxon>
        <taxon>Suillaceae</taxon>
        <taxon>Suillus</taxon>
    </lineage>
</organism>
<feature type="region of interest" description="Disordered" evidence="1">
    <location>
        <begin position="526"/>
        <end position="559"/>
    </location>
</feature>
<feature type="region of interest" description="Disordered" evidence="1">
    <location>
        <begin position="1"/>
        <end position="49"/>
    </location>
</feature>
<feature type="compositionally biased region" description="Basic and acidic residues" evidence="1">
    <location>
        <begin position="25"/>
        <end position="34"/>
    </location>
</feature>
<dbReference type="OrthoDB" id="2677415at2759"/>
<feature type="compositionally biased region" description="Acidic residues" evidence="1">
    <location>
        <begin position="428"/>
        <end position="439"/>
    </location>
</feature>
<accession>A0A9P7APY6</accession>
<evidence type="ECO:0000256" key="1">
    <source>
        <dbReference type="SAM" id="MobiDB-lite"/>
    </source>
</evidence>
<reference evidence="2" key="1">
    <citation type="journal article" date="2020" name="New Phytol.">
        <title>Comparative genomics reveals dynamic genome evolution in host specialist ectomycorrhizal fungi.</title>
        <authorList>
            <person name="Lofgren L.A."/>
            <person name="Nguyen N.H."/>
            <person name="Vilgalys R."/>
            <person name="Ruytinx J."/>
            <person name="Liao H.L."/>
            <person name="Branco S."/>
            <person name="Kuo A."/>
            <person name="LaButti K."/>
            <person name="Lipzen A."/>
            <person name="Andreopoulos W."/>
            <person name="Pangilinan J."/>
            <person name="Riley R."/>
            <person name="Hundley H."/>
            <person name="Na H."/>
            <person name="Barry K."/>
            <person name="Grigoriev I.V."/>
            <person name="Stajich J.E."/>
            <person name="Kennedy P.G."/>
        </authorList>
    </citation>
    <scope>NUCLEOTIDE SEQUENCE</scope>
    <source>
        <strain evidence="2">S12</strain>
    </source>
</reference>
<feature type="region of interest" description="Disordered" evidence="1">
    <location>
        <begin position="428"/>
        <end position="473"/>
    </location>
</feature>
<feature type="region of interest" description="Disordered" evidence="1">
    <location>
        <begin position="74"/>
        <end position="130"/>
    </location>
</feature>
<evidence type="ECO:0000313" key="3">
    <source>
        <dbReference type="Proteomes" id="UP000719766"/>
    </source>
</evidence>
<evidence type="ECO:0000313" key="2">
    <source>
        <dbReference type="EMBL" id="KAG1794001.1"/>
    </source>
</evidence>
<sequence>MSDSPLDSDSNLEDSDSNLLSLSDSGHDSDDDAPRPVAPPSADASTKHLQAYIKQLQLEKGKLEERNAALNATNGTLAAQQLKRRRRSPNQMSSAAALPVSSTASLHSSVPPSSTASSRSSVPPSSAPSTTASIITSETIIDKLILGLAKKYALTTEMFLPEKVIFQTDCPDPLVDITSPQRYAKKSIEKAALVTELYASIDHELHPQMRTNSFFNLFASGMQQARSSFFNGLRTVSGSIFNMSPEYFVARYDRASVQQITDMIGWEVGKGKTFDVFKAPVLYPDNIVNEKKIFRAWLMIAKVIKVSVCGKMSLFPKGRGGPPTYAKMWKLNSCTPGMIAFGVTSIIFMLSPDQEFSGDGIGAISSIPYHTIFRAVKRFFIVKWTHERIKAIVGQINGYVFDNVAQTEEDDTSGQPEDMVDRVMAALDDSDSSSDEDPVGSDSLHAHHPTVVEPSSSTTASSGSNTVAVASPLQHEPPLPSYVAPSISTQGVVLNPGSSATSLESALAATVIAAPHLEPAIENSVAVTTKSKGRRGKSQKVDLTGQDVRRSSRHTVSTK</sequence>
<dbReference type="Pfam" id="PF20414">
    <property type="entry name" value="DUF6698"/>
    <property type="match status" value="1"/>
</dbReference>
<feature type="compositionally biased region" description="Low complexity" evidence="1">
    <location>
        <begin position="451"/>
        <end position="471"/>
    </location>
</feature>
<dbReference type="AlphaFoldDB" id="A0A9P7APY6"/>
<dbReference type="GeneID" id="64593896"/>
<dbReference type="InterPro" id="IPR046521">
    <property type="entry name" value="DUF6698"/>
</dbReference>
<dbReference type="RefSeq" id="XP_041160306.1">
    <property type="nucleotide sequence ID" value="XM_041300132.1"/>
</dbReference>
<proteinExistence type="predicted"/>
<gene>
    <name evidence="2" type="ORF">HD556DRAFT_1308445</name>
</gene>
<comment type="caution">
    <text evidence="2">The sequence shown here is derived from an EMBL/GenBank/DDBJ whole genome shotgun (WGS) entry which is preliminary data.</text>
</comment>
<protein>
    <submittedName>
        <fullName evidence="2">Uncharacterized protein</fullName>
    </submittedName>
</protein>
<keyword evidence="3" id="KW-1185">Reference proteome</keyword>
<dbReference type="Proteomes" id="UP000719766">
    <property type="component" value="Unassembled WGS sequence"/>
</dbReference>
<feature type="compositionally biased region" description="Low complexity" evidence="1">
    <location>
        <begin position="99"/>
        <end position="130"/>
    </location>
</feature>